<keyword evidence="3 8" id="KW-1134">Transmembrane beta strand</keyword>
<name>A0AAP2GGY7_9BACT</name>
<dbReference type="InterPro" id="IPR000531">
    <property type="entry name" value="Beta-barrel_TonB"/>
</dbReference>
<dbReference type="Pfam" id="PF07715">
    <property type="entry name" value="Plug"/>
    <property type="match status" value="1"/>
</dbReference>
<keyword evidence="12" id="KW-0675">Receptor</keyword>
<dbReference type="InterPro" id="IPR012910">
    <property type="entry name" value="Plug_dom"/>
</dbReference>
<dbReference type="SUPFAM" id="SSF56935">
    <property type="entry name" value="Porins"/>
    <property type="match status" value="1"/>
</dbReference>
<dbReference type="InterPro" id="IPR039426">
    <property type="entry name" value="TonB-dep_rcpt-like"/>
</dbReference>
<dbReference type="InterPro" id="IPR023997">
    <property type="entry name" value="TonB-dep_OMP_SusC/RagA_CS"/>
</dbReference>
<comment type="caution">
    <text evidence="12">The sequence shown here is derived from an EMBL/GenBank/DDBJ whole genome shotgun (WGS) entry which is preliminary data.</text>
</comment>
<evidence type="ECO:0000259" key="10">
    <source>
        <dbReference type="Pfam" id="PF00593"/>
    </source>
</evidence>
<comment type="similarity">
    <text evidence="8 9">Belongs to the TonB-dependent receptor family.</text>
</comment>
<organism evidence="12 13">
    <name type="scientific">Dawidia soli</name>
    <dbReference type="NCBI Taxonomy" id="2782352"/>
    <lineage>
        <taxon>Bacteria</taxon>
        <taxon>Pseudomonadati</taxon>
        <taxon>Bacteroidota</taxon>
        <taxon>Cytophagia</taxon>
        <taxon>Cytophagales</taxon>
        <taxon>Chryseotaleaceae</taxon>
        <taxon>Dawidia</taxon>
    </lineage>
</organism>
<feature type="domain" description="TonB-dependent receptor-like beta-barrel" evidence="10">
    <location>
        <begin position="409"/>
        <end position="972"/>
    </location>
</feature>
<evidence type="ECO:0000256" key="8">
    <source>
        <dbReference type="PROSITE-ProRule" id="PRU01360"/>
    </source>
</evidence>
<keyword evidence="4 8" id="KW-0812">Transmembrane</keyword>
<keyword evidence="6 8" id="KW-0472">Membrane</keyword>
<keyword evidence="2 8" id="KW-0813">Transport</keyword>
<dbReference type="Gene3D" id="2.40.170.20">
    <property type="entry name" value="TonB-dependent receptor, beta-barrel domain"/>
    <property type="match status" value="1"/>
</dbReference>
<dbReference type="Pfam" id="PF00593">
    <property type="entry name" value="TonB_dep_Rec_b-barrel"/>
    <property type="match status" value="1"/>
</dbReference>
<evidence type="ECO:0000256" key="3">
    <source>
        <dbReference type="ARBA" id="ARBA00022452"/>
    </source>
</evidence>
<dbReference type="InterPro" id="IPR023996">
    <property type="entry name" value="TonB-dep_OMP_SusC/RagA"/>
</dbReference>
<evidence type="ECO:0000256" key="1">
    <source>
        <dbReference type="ARBA" id="ARBA00004571"/>
    </source>
</evidence>
<dbReference type="SUPFAM" id="SSF49464">
    <property type="entry name" value="Carboxypeptidase regulatory domain-like"/>
    <property type="match status" value="1"/>
</dbReference>
<evidence type="ECO:0000256" key="2">
    <source>
        <dbReference type="ARBA" id="ARBA00022448"/>
    </source>
</evidence>
<comment type="subcellular location">
    <subcellularLocation>
        <location evidence="1 8">Cell outer membrane</location>
        <topology evidence="1 8">Multi-pass membrane protein</topology>
    </subcellularLocation>
</comment>
<feature type="domain" description="TonB-dependent receptor plug" evidence="11">
    <location>
        <begin position="141"/>
        <end position="263"/>
    </location>
</feature>
<proteinExistence type="inferred from homology"/>
<dbReference type="InterPro" id="IPR008969">
    <property type="entry name" value="CarboxyPept-like_regulatory"/>
</dbReference>
<evidence type="ECO:0000256" key="9">
    <source>
        <dbReference type="RuleBase" id="RU003357"/>
    </source>
</evidence>
<protein>
    <submittedName>
        <fullName evidence="12">TonB-dependent receptor</fullName>
    </submittedName>
</protein>
<dbReference type="AlphaFoldDB" id="A0AAP2GGY7"/>
<dbReference type="PROSITE" id="PS52016">
    <property type="entry name" value="TONB_DEPENDENT_REC_3"/>
    <property type="match status" value="1"/>
</dbReference>
<dbReference type="InterPro" id="IPR037066">
    <property type="entry name" value="Plug_dom_sf"/>
</dbReference>
<sequence length="1019" mass="110420">MANIYERIQKCGCLLRRCDKYIVAVALAVFAGPSPRPLFAAVLQQQVQSLTVTGKLTDETGAALPGVNVMEKGTTNGTVTDANGDYRLTVGSSNAVLVFTFVGTVSQSIVVGTQSTIDVQLLSDASTLGEVVVVGYGTQAKRDITGAVSSVKADDFNRGIISSPEQLLQGKVAGVNITSASGEPGAAQNITVRGPGTVRSGSTPLYVIDGVPLDNSNTAGMGVDNGGTTNPLNFLNPQDIASIDVLKDASATAIYGARGANGVVLITTKRGKTGQSGVTYSASYGVSKLARKIDVFSADEFRQAVPQTGAEVIDLEGDTDWQDQITRTGTTQDHNVAFFGGAENMNYYASVGMQDQDGILKNSNLKRYTGRINVSQKGLNDRLSVDLNLNASHTRNDRPEVSSLINTALTANPTMPAYDSVGGIYQRQDPINPLAMLNTYKDITETNRVIGNISPSFRIIEGLVYKLNVGIDMTSAIQDIQRMPSVYPAQEGRLDSYFTNNTNSLIEHYLTYNFSKGVHAFTLLAGHSYQKITLKTRYWSISNFPISGIEPRYNAGLGSEIDLTGSTDNNRPWGKAVKNELQSFFGRVNYTFKDRYLLTATVRTDGSSKFGDNNKYGTFPSFAAGWIISEEPFMATVPVSTLKLRAGWGQTGNQEIEPKASFARYLTATGSGYSYPFFPDGTAPQGTIVQNYANPNLQWEVSKQTDIGLDFGFLDGALTGSVDYFRKVTSNVLLKVTVPDPIQPALFYWRNVKDMEIVNEGTELALDYRYDTGADFTFNVGGNITFINNEVRNSPATLIPSGSISGGGLTSASVNGYINGEPIGTFFLQQFTGIGEDGFSTYREPQEDGESRYISGTALPDKLYNFYLRAAYKGFDLSLNFNGLSGNKIYNGTANLNFSRAQLFKSRNTTDVATRYPNEDVTNANSVSTRYLENGAFLRLNNASLGYNFSPETLGIGNWIKSLRLSVTGQNLFVITDYSGYDPEVNAEGRRIEDANSFGIDFASYPKARSIVFGLNVSF</sequence>
<dbReference type="GO" id="GO:0009279">
    <property type="term" value="C:cell outer membrane"/>
    <property type="evidence" value="ECO:0007669"/>
    <property type="project" value="UniProtKB-SubCell"/>
</dbReference>
<keyword evidence="5 9" id="KW-0798">TonB box</keyword>
<dbReference type="Gene3D" id="2.170.130.10">
    <property type="entry name" value="TonB-dependent receptor, plug domain"/>
    <property type="match status" value="1"/>
</dbReference>
<dbReference type="NCBIfam" id="TIGR04057">
    <property type="entry name" value="SusC_RagA_signa"/>
    <property type="match status" value="1"/>
</dbReference>
<evidence type="ECO:0000256" key="5">
    <source>
        <dbReference type="ARBA" id="ARBA00023077"/>
    </source>
</evidence>
<dbReference type="FunFam" id="2.170.130.10:FF:000008">
    <property type="entry name" value="SusC/RagA family TonB-linked outer membrane protein"/>
    <property type="match status" value="1"/>
</dbReference>
<dbReference type="Gene3D" id="2.60.40.1120">
    <property type="entry name" value="Carboxypeptidase-like, regulatory domain"/>
    <property type="match status" value="1"/>
</dbReference>
<dbReference type="Proteomes" id="UP001319180">
    <property type="component" value="Unassembled WGS sequence"/>
</dbReference>
<dbReference type="Pfam" id="PF13715">
    <property type="entry name" value="CarbopepD_reg_2"/>
    <property type="match status" value="1"/>
</dbReference>
<evidence type="ECO:0000256" key="7">
    <source>
        <dbReference type="ARBA" id="ARBA00023237"/>
    </source>
</evidence>
<accession>A0AAP2GGY7</accession>
<keyword evidence="7 8" id="KW-0998">Cell outer membrane</keyword>
<evidence type="ECO:0000313" key="12">
    <source>
        <dbReference type="EMBL" id="MBT1685448.1"/>
    </source>
</evidence>
<evidence type="ECO:0000313" key="13">
    <source>
        <dbReference type="Proteomes" id="UP001319180"/>
    </source>
</evidence>
<evidence type="ECO:0000256" key="4">
    <source>
        <dbReference type="ARBA" id="ARBA00022692"/>
    </source>
</evidence>
<evidence type="ECO:0000256" key="6">
    <source>
        <dbReference type="ARBA" id="ARBA00023136"/>
    </source>
</evidence>
<dbReference type="EMBL" id="JAHESC010000003">
    <property type="protein sequence ID" value="MBT1685448.1"/>
    <property type="molecule type" value="Genomic_DNA"/>
</dbReference>
<gene>
    <name evidence="12" type="ORF">KK078_02710</name>
</gene>
<reference evidence="12 13" key="1">
    <citation type="submission" date="2021-05" db="EMBL/GenBank/DDBJ databases">
        <title>A Polyphasic approach of four new species of the genus Ohtaekwangia: Ohtaekwangia histidinii sp. nov., Ohtaekwangia cretensis sp. nov., Ohtaekwangia indiensis sp. nov., Ohtaekwangia reichenbachii sp. nov. from diverse environment.</title>
        <authorList>
            <person name="Octaviana S."/>
        </authorList>
    </citation>
    <scope>NUCLEOTIDE SEQUENCE [LARGE SCALE GENOMIC DNA]</scope>
    <source>
        <strain evidence="12 13">PWU37</strain>
    </source>
</reference>
<dbReference type="RefSeq" id="WP_254088698.1">
    <property type="nucleotide sequence ID" value="NZ_JAHESC010000003.1"/>
</dbReference>
<evidence type="ECO:0000259" key="11">
    <source>
        <dbReference type="Pfam" id="PF07715"/>
    </source>
</evidence>
<dbReference type="InterPro" id="IPR036942">
    <property type="entry name" value="Beta-barrel_TonB_sf"/>
</dbReference>
<keyword evidence="13" id="KW-1185">Reference proteome</keyword>
<dbReference type="NCBIfam" id="TIGR04056">
    <property type="entry name" value="OMP_RagA_SusC"/>
    <property type="match status" value="1"/>
</dbReference>